<organism evidence="1 2">
    <name type="scientific">Sesamum alatum</name>
    <dbReference type="NCBI Taxonomy" id="300844"/>
    <lineage>
        <taxon>Eukaryota</taxon>
        <taxon>Viridiplantae</taxon>
        <taxon>Streptophyta</taxon>
        <taxon>Embryophyta</taxon>
        <taxon>Tracheophyta</taxon>
        <taxon>Spermatophyta</taxon>
        <taxon>Magnoliopsida</taxon>
        <taxon>eudicotyledons</taxon>
        <taxon>Gunneridae</taxon>
        <taxon>Pentapetalae</taxon>
        <taxon>asterids</taxon>
        <taxon>lamiids</taxon>
        <taxon>Lamiales</taxon>
        <taxon>Pedaliaceae</taxon>
        <taxon>Sesamum</taxon>
    </lineage>
</organism>
<dbReference type="AlphaFoldDB" id="A0AAE1Y1P8"/>
<comment type="caution">
    <text evidence="1">The sequence shown here is derived from an EMBL/GenBank/DDBJ whole genome shotgun (WGS) entry which is preliminary data.</text>
</comment>
<sequence length="141" mass="15880">MTSFASRFSNNQKLIEDNKLTKFALDDGALKLESNDLIDVKAKLDCFEFKEDDISLTLVWAILPSLPLECWHPNVLGKIGSRLGTPVATDTLTRKMERVSYARTMVEVDASKLLVDNVEFILPNGVTRKQPVVYEFTPNFA</sequence>
<reference evidence="1" key="2">
    <citation type="journal article" date="2024" name="Plant">
        <title>Genomic evolution and insights into agronomic trait innovations of Sesamum species.</title>
        <authorList>
            <person name="Miao H."/>
            <person name="Wang L."/>
            <person name="Qu L."/>
            <person name="Liu H."/>
            <person name="Sun Y."/>
            <person name="Le M."/>
            <person name="Wang Q."/>
            <person name="Wei S."/>
            <person name="Zheng Y."/>
            <person name="Lin W."/>
            <person name="Duan Y."/>
            <person name="Cao H."/>
            <person name="Xiong S."/>
            <person name="Wang X."/>
            <person name="Wei L."/>
            <person name="Li C."/>
            <person name="Ma Q."/>
            <person name="Ju M."/>
            <person name="Zhao R."/>
            <person name="Li G."/>
            <person name="Mu C."/>
            <person name="Tian Q."/>
            <person name="Mei H."/>
            <person name="Zhang T."/>
            <person name="Gao T."/>
            <person name="Zhang H."/>
        </authorList>
    </citation>
    <scope>NUCLEOTIDE SEQUENCE</scope>
    <source>
        <strain evidence="1">3651</strain>
    </source>
</reference>
<evidence type="ECO:0000313" key="1">
    <source>
        <dbReference type="EMBL" id="KAK4422034.1"/>
    </source>
</evidence>
<dbReference type="InterPro" id="IPR040256">
    <property type="entry name" value="At4g02000-like"/>
</dbReference>
<name>A0AAE1Y1P8_9LAMI</name>
<dbReference type="EMBL" id="JACGWO010000008">
    <property type="protein sequence ID" value="KAK4422034.1"/>
    <property type="molecule type" value="Genomic_DNA"/>
</dbReference>
<gene>
    <name evidence="1" type="ORF">Salat_2154200</name>
</gene>
<reference evidence="1" key="1">
    <citation type="submission" date="2020-06" db="EMBL/GenBank/DDBJ databases">
        <authorList>
            <person name="Li T."/>
            <person name="Hu X."/>
            <person name="Zhang T."/>
            <person name="Song X."/>
            <person name="Zhang H."/>
            <person name="Dai N."/>
            <person name="Sheng W."/>
            <person name="Hou X."/>
            <person name="Wei L."/>
        </authorList>
    </citation>
    <scope>NUCLEOTIDE SEQUENCE</scope>
    <source>
        <strain evidence="1">3651</strain>
        <tissue evidence="1">Leaf</tissue>
    </source>
</reference>
<accession>A0AAE1Y1P8</accession>
<dbReference type="PANTHER" id="PTHR31286:SF180">
    <property type="entry name" value="OS10G0362600 PROTEIN"/>
    <property type="match status" value="1"/>
</dbReference>
<keyword evidence="2" id="KW-1185">Reference proteome</keyword>
<protein>
    <recommendedName>
        <fullName evidence="3">DUF4283 domain-containing protein</fullName>
    </recommendedName>
</protein>
<proteinExistence type="predicted"/>
<evidence type="ECO:0000313" key="2">
    <source>
        <dbReference type="Proteomes" id="UP001293254"/>
    </source>
</evidence>
<dbReference type="Proteomes" id="UP001293254">
    <property type="component" value="Unassembled WGS sequence"/>
</dbReference>
<evidence type="ECO:0008006" key="3">
    <source>
        <dbReference type="Google" id="ProtNLM"/>
    </source>
</evidence>
<dbReference type="PANTHER" id="PTHR31286">
    <property type="entry name" value="GLYCINE-RICH CELL WALL STRUCTURAL PROTEIN 1.8-LIKE"/>
    <property type="match status" value="1"/>
</dbReference>